<dbReference type="FunFam" id="3.40.50.720:FF:000065">
    <property type="entry name" value="UDP-glucuronic acid decarboxylase 1"/>
    <property type="match status" value="1"/>
</dbReference>
<evidence type="ECO:0000256" key="4">
    <source>
        <dbReference type="ARBA" id="ARBA00022793"/>
    </source>
</evidence>
<keyword evidence="9" id="KW-0472">Membrane</keyword>
<evidence type="ECO:0000256" key="3">
    <source>
        <dbReference type="ARBA" id="ARBA00022692"/>
    </source>
</evidence>
<accession>A0A1F6FWP7</accession>
<evidence type="ECO:0000256" key="10">
    <source>
        <dbReference type="ARBA" id="ARBA00023180"/>
    </source>
</evidence>
<dbReference type="Gene3D" id="3.40.50.720">
    <property type="entry name" value="NAD(P)-binding Rossmann-like Domain"/>
    <property type="match status" value="1"/>
</dbReference>
<dbReference type="GO" id="GO:0005737">
    <property type="term" value="C:cytoplasm"/>
    <property type="evidence" value="ECO:0007669"/>
    <property type="project" value="TreeGrafter"/>
</dbReference>
<dbReference type="AlphaFoldDB" id="A0A1F6FWP7"/>
<evidence type="ECO:0000256" key="7">
    <source>
        <dbReference type="ARBA" id="ARBA00023027"/>
    </source>
</evidence>
<dbReference type="SUPFAM" id="SSF51735">
    <property type="entry name" value="NAD(P)-binding Rossmann-fold domains"/>
    <property type="match status" value="1"/>
</dbReference>
<evidence type="ECO:0000256" key="5">
    <source>
        <dbReference type="ARBA" id="ARBA00022968"/>
    </source>
</evidence>
<name>A0A1F6FWP7_9BACT</name>
<evidence type="ECO:0000313" key="15">
    <source>
        <dbReference type="Proteomes" id="UP000177998"/>
    </source>
</evidence>
<dbReference type="InterPro" id="IPR036291">
    <property type="entry name" value="NAD(P)-bd_dom_sf"/>
</dbReference>
<dbReference type="PANTHER" id="PTHR43078">
    <property type="entry name" value="UDP-GLUCURONIC ACID DECARBOXYLASE-RELATED"/>
    <property type="match status" value="1"/>
</dbReference>
<dbReference type="GO" id="GO:0070403">
    <property type="term" value="F:NAD+ binding"/>
    <property type="evidence" value="ECO:0007669"/>
    <property type="project" value="InterPro"/>
</dbReference>
<keyword evidence="8" id="KW-0333">Golgi apparatus</keyword>
<gene>
    <name evidence="14" type="ORF">A3H55_01775</name>
</gene>
<comment type="cofactor">
    <cofactor evidence="1">
        <name>NAD(+)</name>
        <dbReference type="ChEBI" id="CHEBI:57540"/>
    </cofactor>
</comment>
<keyword evidence="4" id="KW-0210">Decarboxylase</keyword>
<proteinExistence type="predicted"/>
<keyword evidence="7" id="KW-0520">NAD</keyword>
<evidence type="ECO:0000313" key="14">
    <source>
        <dbReference type="EMBL" id="OGG90268.1"/>
    </source>
</evidence>
<dbReference type="Pfam" id="PF01370">
    <property type="entry name" value="Epimerase"/>
    <property type="match status" value="1"/>
</dbReference>
<evidence type="ECO:0000256" key="2">
    <source>
        <dbReference type="ARBA" id="ARBA00004323"/>
    </source>
</evidence>
<dbReference type="InterPro" id="IPR044516">
    <property type="entry name" value="UXS-like"/>
</dbReference>
<evidence type="ECO:0000256" key="6">
    <source>
        <dbReference type="ARBA" id="ARBA00022989"/>
    </source>
</evidence>
<evidence type="ECO:0000256" key="8">
    <source>
        <dbReference type="ARBA" id="ARBA00023034"/>
    </source>
</evidence>
<comment type="subcellular location">
    <subcellularLocation>
        <location evidence="2">Golgi apparatus membrane</location>
        <topology evidence="2">Single-pass type II membrane protein</topology>
    </subcellularLocation>
    <subcellularLocation>
        <location evidence="12">Golgi apparatus</location>
        <location evidence="12">Golgi stack membrane</location>
    </subcellularLocation>
</comment>
<keyword evidence="10" id="KW-0325">Glycoprotein</keyword>
<protein>
    <recommendedName>
        <fullName evidence="13">NAD-dependent epimerase/dehydratase domain-containing protein</fullName>
    </recommendedName>
</protein>
<sequence>MTILVTGGAGFVGSNLCERLLALGHAVIAVDNFITGSPNNVKSLREHPNFKFFELDITKPEFPSAIADNFPQIDQIYNLACPTGVPNCLTLAEEMIDACSFGTRQVLQLACHYQAPIVVTSTAEVYGDPEIFPQVETYNGNVSTTGPRSAYEEGKRFTEALVAVFVRKYGLKAKIARLFNAYGPRMSSHDLRVNAQLIRQALSHRPLTVWGNGRQTRTFCYVDDTVNGLLTIMENGQAGAIYNLGSDEQITIGELAQKIISLTGSQSKIKFVPHPINADHQGRQPNIEKLKSLGWQRSISLEDGLVKMIAFIEQSEKSKTKNAAKSSHYLIKNDFLFIDAPQPSY</sequence>
<dbReference type="EMBL" id="MFMZ01000055">
    <property type="protein sequence ID" value="OGG90268.1"/>
    <property type="molecule type" value="Genomic_DNA"/>
</dbReference>
<comment type="caution">
    <text evidence="14">The sequence shown here is derived from an EMBL/GenBank/DDBJ whole genome shotgun (WGS) entry which is preliminary data.</text>
</comment>
<evidence type="ECO:0000256" key="9">
    <source>
        <dbReference type="ARBA" id="ARBA00023136"/>
    </source>
</evidence>
<organism evidence="14 15">
    <name type="scientific">Candidatus Kuenenbacteria bacterium RIFCSPLOWO2_02_FULL_42_16</name>
    <dbReference type="NCBI Taxonomy" id="1798564"/>
    <lineage>
        <taxon>Bacteria</taxon>
        <taxon>Candidatus Kueneniibacteriota</taxon>
    </lineage>
</organism>
<dbReference type="STRING" id="1798564.A3H55_01775"/>
<dbReference type="GO" id="GO:0042732">
    <property type="term" value="P:D-xylose metabolic process"/>
    <property type="evidence" value="ECO:0007669"/>
    <property type="project" value="InterPro"/>
</dbReference>
<reference evidence="14 15" key="1">
    <citation type="journal article" date="2016" name="Nat. Commun.">
        <title>Thousands of microbial genomes shed light on interconnected biogeochemical processes in an aquifer system.</title>
        <authorList>
            <person name="Anantharaman K."/>
            <person name="Brown C.T."/>
            <person name="Hug L.A."/>
            <person name="Sharon I."/>
            <person name="Castelle C.J."/>
            <person name="Probst A.J."/>
            <person name="Thomas B.C."/>
            <person name="Singh A."/>
            <person name="Wilkins M.J."/>
            <person name="Karaoz U."/>
            <person name="Brodie E.L."/>
            <person name="Williams K.H."/>
            <person name="Hubbard S.S."/>
            <person name="Banfield J.F."/>
        </authorList>
    </citation>
    <scope>NUCLEOTIDE SEQUENCE [LARGE SCALE GENOMIC DNA]</scope>
</reference>
<evidence type="ECO:0000259" key="13">
    <source>
        <dbReference type="Pfam" id="PF01370"/>
    </source>
</evidence>
<keyword evidence="11" id="KW-0456">Lyase</keyword>
<feature type="domain" description="NAD-dependent epimerase/dehydratase" evidence="13">
    <location>
        <begin position="3"/>
        <end position="245"/>
    </location>
</feature>
<evidence type="ECO:0000256" key="12">
    <source>
        <dbReference type="ARBA" id="ARBA00037859"/>
    </source>
</evidence>
<dbReference type="Proteomes" id="UP000177998">
    <property type="component" value="Unassembled WGS sequence"/>
</dbReference>
<dbReference type="GO" id="GO:0048040">
    <property type="term" value="F:UDP-glucuronate decarboxylase activity"/>
    <property type="evidence" value="ECO:0007669"/>
    <property type="project" value="TreeGrafter"/>
</dbReference>
<keyword evidence="3" id="KW-0812">Transmembrane</keyword>
<dbReference type="InterPro" id="IPR001509">
    <property type="entry name" value="Epimerase_deHydtase"/>
</dbReference>
<keyword evidence="6" id="KW-1133">Transmembrane helix</keyword>
<evidence type="ECO:0000256" key="1">
    <source>
        <dbReference type="ARBA" id="ARBA00001911"/>
    </source>
</evidence>
<keyword evidence="5" id="KW-0735">Signal-anchor</keyword>
<dbReference type="PANTHER" id="PTHR43078:SF6">
    <property type="entry name" value="UDP-GLUCURONIC ACID DECARBOXYLASE 1"/>
    <property type="match status" value="1"/>
</dbReference>
<evidence type="ECO:0000256" key="11">
    <source>
        <dbReference type="ARBA" id="ARBA00023239"/>
    </source>
</evidence>